<name>A0A1B2A4I4_LATCU</name>
<dbReference type="Proteomes" id="UP000199749">
    <property type="component" value="Chromosome"/>
</dbReference>
<feature type="transmembrane region" description="Helical" evidence="1">
    <location>
        <begin position="56"/>
        <end position="74"/>
    </location>
</feature>
<reference evidence="2 4" key="1">
    <citation type="submission" date="2017-07" db="EMBL/GenBank/DDBJ databases">
        <title>Lactobacillus curvatus MRS6 whole genome.</title>
        <authorList>
            <person name="Jans C."/>
            <person name="Lagler S."/>
            <person name="Lacroix C."/>
            <person name="Meile L."/>
            <person name="Stevens M.J.A."/>
        </authorList>
    </citation>
    <scope>NUCLEOTIDE SEQUENCE [LARGE SCALE GENOMIC DNA]</scope>
    <source>
        <strain evidence="2 4">MRS6</strain>
    </source>
</reference>
<accession>A0A1B2A4I4</accession>
<dbReference type="Proteomes" id="UP001215533">
    <property type="component" value="Plasmid p1_CACC879"/>
</dbReference>
<evidence type="ECO:0000313" key="3">
    <source>
        <dbReference type="EMBL" id="WDC92692.1"/>
    </source>
</evidence>
<keyword evidence="1" id="KW-0472">Membrane</keyword>
<evidence type="ECO:0000313" key="4">
    <source>
        <dbReference type="Proteomes" id="UP000199749"/>
    </source>
</evidence>
<feature type="transmembrane region" description="Helical" evidence="1">
    <location>
        <begin position="175"/>
        <end position="193"/>
    </location>
</feature>
<dbReference type="GeneID" id="49611561"/>
<feature type="transmembrane region" description="Helical" evidence="1">
    <location>
        <begin position="94"/>
        <end position="113"/>
    </location>
</feature>
<evidence type="ECO:0000313" key="2">
    <source>
        <dbReference type="EMBL" id="ASN60783.1"/>
    </source>
</evidence>
<dbReference type="PANTHER" id="PTHR37314">
    <property type="entry name" value="SLR0142 PROTEIN"/>
    <property type="match status" value="1"/>
</dbReference>
<protein>
    <submittedName>
        <fullName evidence="2">DUF1275 domain-containing protein</fullName>
    </submittedName>
    <submittedName>
        <fullName evidence="3">YoaK family protein</fullName>
    </submittedName>
</protein>
<dbReference type="EMBL" id="CP117684">
    <property type="protein sequence ID" value="WDC92692.1"/>
    <property type="molecule type" value="Genomic_DNA"/>
</dbReference>
<dbReference type="AlphaFoldDB" id="A0A1B2A4I4"/>
<keyword evidence="1" id="KW-0812">Transmembrane</keyword>
<keyword evidence="3" id="KW-0614">Plasmid</keyword>
<organism evidence="2 4">
    <name type="scientific">Latilactobacillus curvatus</name>
    <name type="common">Lactobacillus curvatus</name>
    <dbReference type="NCBI Taxonomy" id="28038"/>
    <lineage>
        <taxon>Bacteria</taxon>
        <taxon>Bacillati</taxon>
        <taxon>Bacillota</taxon>
        <taxon>Bacilli</taxon>
        <taxon>Lactobacillales</taxon>
        <taxon>Lactobacillaceae</taxon>
        <taxon>Latilactobacillus</taxon>
    </lineage>
</organism>
<dbReference type="InterPro" id="IPR010699">
    <property type="entry name" value="DUF1275"/>
</dbReference>
<keyword evidence="1" id="KW-1133">Transmembrane helix</keyword>
<geneLocation type="plasmid" evidence="3 5">
    <name>p1_CACC879</name>
</geneLocation>
<feature type="transmembrane region" description="Helical" evidence="1">
    <location>
        <begin position="200"/>
        <end position="217"/>
    </location>
</feature>
<evidence type="ECO:0000256" key="1">
    <source>
        <dbReference type="SAM" id="Phobius"/>
    </source>
</evidence>
<dbReference type="Pfam" id="PF06912">
    <property type="entry name" value="DUF1275"/>
    <property type="match status" value="1"/>
</dbReference>
<dbReference type="EMBL" id="CP022474">
    <property type="protein sequence ID" value="ASN60783.1"/>
    <property type="molecule type" value="Genomic_DNA"/>
</dbReference>
<reference evidence="3" key="2">
    <citation type="submission" date="2023-02" db="EMBL/GenBank/DDBJ databases">
        <title>Complete genome sequence of Lactobacillus curvatus CACC879 isolated from Pig feces.</title>
        <authorList>
            <person name="Park S."/>
            <person name="Park M.A."/>
            <person name="Kim D.-H."/>
            <person name="Kim Y."/>
        </authorList>
    </citation>
    <scope>NUCLEOTIDE SEQUENCE</scope>
    <source>
        <strain evidence="3">Curvatus</strain>
        <plasmid evidence="3">p1_CACC879</plasmid>
    </source>
</reference>
<dbReference type="PANTHER" id="PTHR37314:SF4">
    <property type="entry name" value="UPF0700 TRANSMEMBRANE PROTEIN YOAK"/>
    <property type="match status" value="1"/>
</dbReference>
<sequence length="223" mass="24686">MRNKMTMSDKLLYGGLLAAAGGFDSYTYLVHGEVFAGLQTGNLILLGTHLGQMKWSVLLRHITPILAFMLGTILTRILQHRFEKDESINKRQRIILGIEVLVLTIVAGISPYVPDIVASSLVSIIAAAQLQEFRELDGGPFTSLMMTGNVRTMAESFYDAVFKHDRKAADKGWQILRIIISFTIGAVMVGLCVSFLGERTLILSALFLLMTMLILQLNPDKKV</sequence>
<dbReference type="RefSeq" id="WP_054644232.1">
    <property type="nucleotide sequence ID" value="NZ_BJOQ01000006.1"/>
</dbReference>
<gene>
    <name evidence="2" type="ORF">CG419_09225</name>
    <name evidence="3" type="ORF">PSR33_08910</name>
</gene>
<proteinExistence type="predicted"/>
<evidence type="ECO:0000313" key="5">
    <source>
        <dbReference type="Proteomes" id="UP001215533"/>
    </source>
</evidence>
<dbReference type="OrthoDB" id="7057004at2"/>